<proteinExistence type="predicted"/>
<dbReference type="STRING" id="765915.A0A1Y2HZ33"/>
<evidence type="ECO:0000256" key="3">
    <source>
        <dbReference type="PROSITE-ProRule" id="PRU00023"/>
    </source>
</evidence>
<feature type="repeat" description="ANK" evidence="3">
    <location>
        <begin position="97"/>
        <end position="129"/>
    </location>
</feature>
<dbReference type="PANTHER" id="PTHR24171">
    <property type="entry name" value="ANKYRIN REPEAT DOMAIN-CONTAINING PROTEIN 39-RELATED"/>
    <property type="match status" value="1"/>
</dbReference>
<comment type="caution">
    <text evidence="4">The sequence shown here is derived from an EMBL/GenBank/DDBJ whole genome shotgun (WGS) entry which is preliminary data.</text>
</comment>
<dbReference type="SUPFAM" id="SSF48403">
    <property type="entry name" value="Ankyrin repeat"/>
    <property type="match status" value="1"/>
</dbReference>
<dbReference type="InterPro" id="IPR002110">
    <property type="entry name" value="Ankyrin_rpt"/>
</dbReference>
<sequence length="153" mass="16521">MPGTTVDATDAFFAAIEKSDSNAVRDLLGSNKELAIAKKRGDFKYPKDLDLESLKFMGGYIGSVTGLQLAILLGHDAIAKDILDSTFKEQLNETFGGNNTALHLAAFLGARDIVKLLLERGADRSIKNGKGFTPVDIADDGEMQELFTRSPVE</sequence>
<dbReference type="Pfam" id="PF12796">
    <property type="entry name" value="Ank_2"/>
    <property type="match status" value="1"/>
</dbReference>
<evidence type="ECO:0000256" key="2">
    <source>
        <dbReference type="ARBA" id="ARBA00023043"/>
    </source>
</evidence>
<evidence type="ECO:0000313" key="5">
    <source>
        <dbReference type="Proteomes" id="UP000193411"/>
    </source>
</evidence>
<evidence type="ECO:0000313" key="4">
    <source>
        <dbReference type="EMBL" id="ORZ39867.1"/>
    </source>
</evidence>
<keyword evidence="1" id="KW-0677">Repeat</keyword>
<dbReference type="OrthoDB" id="194358at2759"/>
<reference evidence="4 5" key="1">
    <citation type="submission" date="2016-07" db="EMBL/GenBank/DDBJ databases">
        <title>Pervasive Adenine N6-methylation of Active Genes in Fungi.</title>
        <authorList>
            <consortium name="DOE Joint Genome Institute"/>
            <person name="Mondo S.J."/>
            <person name="Dannebaum R.O."/>
            <person name="Kuo R.C."/>
            <person name="Labutti K."/>
            <person name="Haridas S."/>
            <person name="Kuo A."/>
            <person name="Salamov A."/>
            <person name="Ahrendt S.R."/>
            <person name="Lipzen A."/>
            <person name="Sullivan W."/>
            <person name="Andreopoulos W.B."/>
            <person name="Clum A."/>
            <person name="Lindquist E."/>
            <person name="Daum C."/>
            <person name="Ramamoorthy G.K."/>
            <person name="Gryganskyi A."/>
            <person name="Culley D."/>
            <person name="Magnuson J.K."/>
            <person name="James T.Y."/>
            <person name="O'Malley M.A."/>
            <person name="Stajich J.E."/>
            <person name="Spatafora J.W."/>
            <person name="Visel A."/>
            <person name="Grigoriev I.V."/>
        </authorList>
    </citation>
    <scope>NUCLEOTIDE SEQUENCE [LARGE SCALE GENOMIC DNA]</scope>
    <source>
        <strain evidence="4 5">PL171</strain>
    </source>
</reference>
<protein>
    <submittedName>
        <fullName evidence="4">Uncharacterized protein</fullName>
    </submittedName>
</protein>
<keyword evidence="2 3" id="KW-0040">ANK repeat</keyword>
<evidence type="ECO:0000256" key="1">
    <source>
        <dbReference type="ARBA" id="ARBA00022737"/>
    </source>
</evidence>
<dbReference type="AlphaFoldDB" id="A0A1Y2HZ33"/>
<name>A0A1Y2HZ33_9FUNG</name>
<dbReference type="SMART" id="SM00248">
    <property type="entry name" value="ANK"/>
    <property type="match status" value="1"/>
</dbReference>
<dbReference type="EMBL" id="MCFL01000004">
    <property type="protein sequence ID" value="ORZ39867.1"/>
    <property type="molecule type" value="Genomic_DNA"/>
</dbReference>
<organism evidence="4 5">
    <name type="scientific">Catenaria anguillulae PL171</name>
    <dbReference type="NCBI Taxonomy" id="765915"/>
    <lineage>
        <taxon>Eukaryota</taxon>
        <taxon>Fungi</taxon>
        <taxon>Fungi incertae sedis</taxon>
        <taxon>Blastocladiomycota</taxon>
        <taxon>Blastocladiomycetes</taxon>
        <taxon>Blastocladiales</taxon>
        <taxon>Catenariaceae</taxon>
        <taxon>Catenaria</taxon>
    </lineage>
</organism>
<accession>A0A1Y2HZ33</accession>
<dbReference type="PROSITE" id="PS50088">
    <property type="entry name" value="ANK_REPEAT"/>
    <property type="match status" value="1"/>
</dbReference>
<dbReference type="Gene3D" id="1.25.40.20">
    <property type="entry name" value="Ankyrin repeat-containing domain"/>
    <property type="match status" value="1"/>
</dbReference>
<gene>
    <name evidence="4" type="ORF">BCR44DRAFT_1216849</name>
</gene>
<dbReference type="PROSITE" id="PS50297">
    <property type="entry name" value="ANK_REP_REGION"/>
    <property type="match status" value="1"/>
</dbReference>
<dbReference type="Proteomes" id="UP000193411">
    <property type="component" value="Unassembled WGS sequence"/>
</dbReference>
<dbReference type="InterPro" id="IPR036770">
    <property type="entry name" value="Ankyrin_rpt-contain_sf"/>
</dbReference>
<keyword evidence="5" id="KW-1185">Reference proteome</keyword>